<reference evidence="7 8" key="1">
    <citation type="submission" date="2018-08" db="EMBL/GenBank/DDBJ databases">
        <title>Complete genome sequence of JP2-74.</title>
        <authorList>
            <person name="Wu L."/>
        </authorList>
    </citation>
    <scope>NUCLEOTIDE SEQUENCE [LARGE SCALE GENOMIC DNA]</scope>
    <source>
        <strain evidence="7 8">JP2-74</strain>
    </source>
</reference>
<dbReference type="KEGG" id="crz:D1345_00080"/>
<dbReference type="NCBIfam" id="TIGR02937">
    <property type="entry name" value="sigma70-ECF"/>
    <property type="match status" value="1"/>
</dbReference>
<dbReference type="Proteomes" id="UP000259465">
    <property type="component" value="Chromosome"/>
</dbReference>
<dbReference type="InterPro" id="IPR036388">
    <property type="entry name" value="WH-like_DNA-bd_sf"/>
</dbReference>
<name>A0AAD0RPI8_9NEIS</name>
<evidence type="ECO:0000256" key="3">
    <source>
        <dbReference type="ARBA" id="ARBA00023082"/>
    </source>
</evidence>
<evidence type="ECO:0000256" key="2">
    <source>
        <dbReference type="ARBA" id="ARBA00023015"/>
    </source>
</evidence>
<dbReference type="Pfam" id="PF08281">
    <property type="entry name" value="Sigma70_r4_2"/>
    <property type="match status" value="1"/>
</dbReference>
<dbReference type="Gene3D" id="1.10.1740.10">
    <property type="match status" value="1"/>
</dbReference>
<dbReference type="InterPro" id="IPR013249">
    <property type="entry name" value="RNA_pol_sigma70_r4_t2"/>
</dbReference>
<evidence type="ECO:0000259" key="6">
    <source>
        <dbReference type="Pfam" id="PF08281"/>
    </source>
</evidence>
<evidence type="ECO:0000313" key="8">
    <source>
        <dbReference type="Proteomes" id="UP000259465"/>
    </source>
</evidence>
<feature type="domain" description="RNA polymerase sigma factor 70 region 4 type 2" evidence="6">
    <location>
        <begin position="123"/>
        <end position="163"/>
    </location>
</feature>
<accession>A0AAD0RPI8</accession>
<sequence length="189" mass="20939">MDNGPITFQSQLQSLYLDHHGWLCGLLQRKLGNPNDATDLAHDIYLHLIQKGRIPPADESRCHLAQIAKGKVIDLLRRRRLEASYLESQAQQPEPRAQSEEARALVKEEIKGVDLALMGKSFKVRQALLLSRLNGMSYGDIAAELQVSVSSVEKYVALGLQACRRSVEAGMGPGACKQQPLIRVVEELS</sequence>
<organism evidence="7 8">
    <name type="scientific">Chromobacterium rhizoryzae</name>
    <dbReference type="NCBI Taxonomy" id="1778675"/>
    <lineage>
        <taxon>Bacteria</taxon>
        <taxon>Pseudomonadati</taxon>
        <taxon>Pseudomonadota</taxon>
        <taxon>Betaproteobacteria</taxon>
        <taxon>Neisseriales</taxon>
        <taxon>Chromobacteriaceae</taxon>
        <taxon>Chromobacterium</taxon>
    </lineage>
</organism>
<dbReference type="AlphaFoldDB" id="A0AAD0RPI8"/>
<proteinExistence type="inferred from homology"/>
<evidence type="ECO:0000259" key="5">
    <source>
        <dbReference type="Pfam" id="PF04542"/>
    </source>
</evidence>
<dbReference type="SUPFAM" id="SSF88659">
    <property type="entry name" value="Sigma3 and sigma4 domains of RNA polymerase sigma factors"/>
    <property type="match status" value="1"/>
</dbReference>
<keyword evidence="2" id="KW-0805">Transcription regulation</keyword>
<gene>
    <name evidence="7" type="ORF">D1345_00080</name>
</gene>
<dbReference type="Gene3D" id="1.10.10.10">
    <property type="entry name" value="Winged helix-like DNA-binding domain superfamily/Winged helix DNA-binding domain"/>
    <property type="match status" value="1"/>
</dbReference>
<evidence type="ECO:0000313" key="7">
    <source>
        <dbReference type="EMBL" id="AXT44701.1"/>
    </source>
</evidence>
<dbReference type="GO" id="GO:0003677">
    <property type="term" value="F:DNA binding"/>
    <property type="evidence" value="ECO:0007669"/>
    <property type="project" value="InterPro"/>
</dbReference>
<dbReference type="InterPro" id="IPR013325">
    <property type="entry name" value="RNA_pol_sigma_r2"/>
</dbReference>
<keyword evidence="4" id="KW-0804">Transcription</keyword>
<dbReference type="EMBL" id="CP031968">
    <property type="protein sequence ID" value="AXT44701.1"/>
    <property type="molecule type" value="Genomic_DNA"/>
</dbReference>
<dbReference type="Pfam" id="PF04542">
    <property type="entry name" value="Sigma70_r2"/>
    <property type="match status" value="1"/>
</dbReference>
<dbReference type="PANTHER" id="PTHR43133:SF63">
    <property type="entry name" value="RNA POLYMERASE SIGMA FACTOR FECI-RELATED"/>
    <property type="match status" value="1"/>
</dbReference>
<dbReference type="GO" id="GO:0016987">
    <property type="term" value="F:sigma factor activity"/>
    <property type="evidence" value="ECO:0007669"/>
    <property type="project" value="UniProtKB-KW"/>
</dbReference>
<dbReference type="GO" id="GO:0006352">
    <property type="term" value="P:DNA-templated transcription initiation"/>
    <property type="evidence" value="ECO:0007669"/>
    <property type="project" value="InterPro"/>
</dbReference>
<dbReference type="SUPFAM" id="SSF88946">
    <property type="entry name" value="Sigma2 domain of RNA polymerase sigma factors"/>
    <property type="match status" value="1"/>
</dbReference>
<evidence type="ECO:0000256" key="4">
    <source>
        <dbReference type="ARBA" id="ARBA00023163"/>
    </source>
</evidence>
<keyword evidence="3" id="KW-0731">Sigma factor</keyword>
<dbReference type="InterPro" id="IPR014284">
    <property type="entry name" value="RNA_pol_sigma-70_dom"/>
</dbReference>
<dbReference type="RefSeq" id="WP_019102302.1">
    <property type="nucleotide sequence ID" value="NZ_CP031968.1"/>
</dbReference>
<keyword evidence="8" id="KW-1185">Reference proteome</keyword>
<dbReference type="InterPro" id="IPR007627">
    <property type="entry name" value="RNA_pol_sigma70_r2"/>
</dbReference>
<comment type="similarity">
    <text evidence="1">Belongs to the sigma-70 factor family. ECF subfamily.</text>
</comment>
<feature type="domain" description="RNA polymerase sigma-70 region 2" evidence="5">
    <location>
        <begin position="15"/>
        <end position="80"/>
    </location>
</feature>
<dbReference type="PANTHER" id="PTHR43133">
    <property type="entry name" value="RNA POLYMERASE ECF-TYPE SIGMA FACTO"/>
    <property type="match status" value="1"/>
</dbReference>
<dbReference type="InterPro" id="IPR039425">
    <property type="entry name" value="RNA_pol_sigma-70-like"/>
</dbReference>
<dbReference type="InterPro" id="IPR013324">
    <property type="entry name" value="RNA_pol_sigma_r3/r4-like"/>
</dbReference>
<protein>
    <submittedName>
        <fullName evidence="7">Sigma-70 family RNA polymerase sigma factor</fullName>
    </submittedName>
</protein>
<evidence type="ECO:0000256" key="1">
    <source>
        <dbReference type="ARBA" id="ARBA00010641"/>
    </source>
</evidence>